<keyword evidence="3 4" id="KW-0238">DNA-binding</keyword>
<dbReference type="PANTHER" id="PTHR30629">
    <property type="entry name" value="PROPHAGE INTEGRASE"/>
    <property type="match status" value="1"/>
</dbReference>
<dbReference type="RefSeq" id="WP_243830915.1">
    <property type="nucleotide sequence ID" value="NZ_AP021889.1"/>
</dbReference>
<dbReference type="Proteomes" id="UP000501726">
    <property type="component" value="Chromosome"/>
</dbReference>
<dbReference type="Gene3D" id="3.30.160.390">
    <property type="entry name" value="Integrase, DNA-binding domain"/>
    <property type="match status" value="1"/>
</dbReference>
<dbReference type="KEGG" id="tse:THMIRHAS_08110"/>
<dbReference type="Pfam" id="PF13356">
    <property type="entry name" value="Arm-DNA-bind_3"/>
    <property type="match status" value="1"/>
</dbReference>
<evidence type="ECO:0000256" key="3">
    <source>
        <dbReference type="ARBA" id="ARBA00023125"/>
    </source>
</evidence>
<dbReference type="GO" id="GO:0015074">
    <property type="term" value="P:DNA integration"/>
    <property type="evidence" value="ECO:0007669"/>
    <property type="project" value="UniProtKB-KW"/>
</dbReference>
<dbReference type="SUPFAM" id="SSF56349">
    <property type="entry name" value="DNA breaking-rejoining enzymes"/>
    <property type="match status" value="1"/>
</dbReference>
<proteinExistence type="inferred from homology"/>
<dbReference type="InterPro" id="IPR010998">
    <property type="entry name" value="Integrase_recombinase_N"/>
</dbReference>
<dbReference type="AlphaFoldDB" id="A0A6F8PTV3"/>
<dbReference type="PROSITE" id="PS51900">
    <property type="entry name" value="CB"/>
    <property type="match status" value="1"/>
</dbReference>
<dbReference type="InterPro" id="IPR044068">
    <property type="entry name" value="CB"/>
</dbReference>
<dbReference type="GO" id="GO:0003677">
    <property type="term" value="F:DNA binding"/>
    <property type="evidence" value="ECO:0007669"/>
    <property type="project" value="UniProtKB-UniRule"/>
</dbReference>
<evidence type="ECO:0000313" key="6">
    <source>
        <dbReference type="EMBL" id="BBP45438.1"/>
    </source>
</evidence>
<dbReference type="InterPro" id="IPR050808">
    <property type="entry name" value="Phage_Integrase"/>
</dbReference>
<dbReference type="Gene3D" id="1.10.150.130">
    <property type="match status" value="1"/>
</dbReference>
<reference evidence="7" key="1">
    <citation type="submission" date="2019-11" db="EMBL/GenBank/DDBJ databases">
        <title>Isolation and characterization of two novel species in the genus Thiomicrorhabdus.</title>
        <authorList>
            <person name="Mochizuki J."/>
            <person name="Kojima H."/>
            <person name="Fukui M."/>
        </authorList>
    </citation>
    <scope>NUCLEOTIDE SEQUENCE [LARGE SCALE GENOMIC DNA]</scope>
    <source>
        <strain evidence="7">aks77</strain>
    </source>
</reference>
<dbReference type="InterPro" id="IPR025166">
    <property type="entry name" value="Integrase_DNA_bind_dom"/>
</dbReference>
<dbReference type="InterPro" id="IPR053876">
    <property type="entry name" value="Phage_int_M"/>
</dbReference>
<name>A0A6F8PTV3_9GAMM</name>
<evidence type="ECO:0000256" key="1">
    <source>
        <dbReference type="ARBA" id="ARBA00008857"/>
    </source>
</evidence>
<gene>
    <name evidence="6" type="ORF">THMIRHAS_08110</name>
</gene>
<dbReference type="Pfam" id="PF22022">
    <property type="entry name" value="Phage_int_M"/>
    <property type="match status" value="1"/>
</dbReference>
<dbReference type="InterPro" id="IPR038488">
    <property type="entry name" value="Integrase_DNA-bd_sf"/>
</dbReference>
<organism evidence="6 7">
    <name type="scientific">Thiosulfatimonas sediminis</name>
    <dbReference type="NCBI Taxonomy" id="2675054"/>
    <lineage>
        <taxon>Bacteria</taxon>
        <taxon>Pseudomonadati</taxon>
        <taxon>Pseudomonadota</taxon>
        <taxon>Gammaproteobacteria</taxon>
        <taxon>Thiotrichales</taxon>
        <taxon>Piscirickettsiaceae</taxon>
        <taxon>Thiosulfatimonas</taxon>
    </lineage>
</organism>
<accession>A0A6F8PTV3</accession>
<evidence type="ECO:0000256" key="4">
    <source>
        <dbReference type="PROSITE-ProRule" id="PRU01248"/>
    </source>
</evidence>
<evidence type="ECO:0000259" key="5">
    <source>
        <dbReference type="PROSITE" id="PS51900"/>
    </source>
</evidence>
<dbReference type="PANTHER" id="PTHR30629:SF2">
    <property type="entry name" value="PROPHAGE INTEGRASE INTS-RELATED"/>
    <property type="match status" value="1"/>
</dbReference>
<comment type="similarity">
    <text evidence="1">Belongs to the 'phage' integrase family.</text>
</comment>
<sequence>MSTGEYKKCEYKVLNNTQVKNFKPQEKLYRKTDSHGLVLEIKPNGVKAWRYRCRIGGKATMLSLGDYPSVSLAEARRARDDLKIQIKSGIDPRIKSEPEIPEEATIKTFSDMYQEWYEHNFESWSEGYAKDLDERCQNHLLPFLQERKIAEISAMDMLEVFKRIEARGTLNMLKKVRGYASRVFRYSVGMGVCPFDPTRDLPPN</sequence>
<evidence type="ECO:0000313" key="7">
    <source>
        <dbReference type="Proteomes" id="UP000501726"/>
    </source>
</evidence>
<protein>
    <recommendedName>
        <fullName evidence="5">Core-binding (CB) domain-containing protein</fullName>
    </recommendedName>
</protein>
<dbReference type="EMBL" id="AP021889">
    <property type="protein sequence ID" value="BBP45438.1"/>
    <property type="molecule type" value="Genomic_DNA"/>
</dbReference>
<dbReference type="InterPro" id="IPR011010">
    <property type="entry name" value="DNA_brk_join_enz"/>
</dbReference>
<keyword evidence="2" id="KW-0229">DNA integration</keyword>
<feature type="domain" description="Core-binding (CB)" evidence="5">
    <location>
        <begin position="107"/>
        <end position="188"/>
    </location>
</feature>
<evidence type="ECO:0000256" key="2">
    <source>
        <dbReference type="ARBA" id="ARBA00022908"/>
    </source>
</evidence>
<keyword evidence="7" id="KW-1185">Reference proteome</keyword>